<gene>
    <name evidence="6" type="ORF">C3928_09085</name>
</gene>
<evidence type="ECO:0000256" key="4">
    <source>
        <dbReference type="ARBA" id="ARBA00023136"/>
    </source>
</evidence>
<evidence type="ECO:0000313" key="6">
    <source>
        <dbReference type="EMBL" id="PPK30223.1"/>
    </source>
</evidence>
<dbReference type="InterPro" id="IPR007452">
    <property type="entry name" value="TamB_C"/>
</dbReference>
<evidence type="ECO:0000259" key="5">
    <source>
        <dbReference type="Pfam" id="PF04357"/>
    </source>
</evidence>
<dbReference type="PANTHER" id="PTHR36985:SF1">
    <property type="entry name" value="TRANSLOCATION AND ASSEMBLY MODULE SUBUNIT TAMB"/>
    <property type="match status" value="1"/>
</dbReference>
<protein>
    <submittedName>
        <fullName evidence="6">DUF490 domain-containing protein</fullName>
    </submittedName>
</protein>
<keyword evidence="2" id="KW-0812">Transmembrane</keyword>
<dbReference type="EMBL" id="PQWY01000012">
    <property type="protein sequence ID" value="PPK30223.1"/>
    <property type="molecule type" value="Genomic_DNA"/>
</dbReference>
<evidence type="ECO:0000313" key="7">
    <source>
        <dbReference type="Proteomes" id="UP000239239"/>
    </source>
</evidence>
<dbReference type="Proteomes" id="UP000239239">
    <property type="component" value="Unassembled WGS sequence"/>
</dbReference>
<dbReference type="RefSeq" id="WP_071984288.1">
    <property type="nucleotide sequence ID" value="NZ_LEAS01000015.1"/>
</dbReference>
<dbReference type="GO" id="GO:0009306">
    <property type="term" value="P:protein secretion"/>
    <property type="evidence" value="ECO:0007669"/>
    <property type="project" value="InterPro"/>
</dbReference>
<dbReference type="OrthoDB" id="5555605at2"/>
<reference evidence="6 7" key="1">
    <citation type="submission" date="2018-02" db="EMBL/GenBank/DDBJ databases">
        <title>Draft genome sequences of four Legionella pneumophila clinical strains isolated in Ontario.</title>
        <authorList>
            <person name="Fortuna A."/>
            <person name="Ramnarine R."/>
            <person name="Li A."/>
            <person name="Frantz C."/>
            <person name="Mallo G."/>
        </authorList>
    </citation>
    <scope>NUCLEOTIDE SEQUENCE [LARGE SCALE GENOMIC DNA]</scope>
    <source>
        <strain evidence="6 7">LG61</strain>
    </source>
</reference>
<keyword evidence="3" id="KW-1133">Transmembrane helix</keyword>
<dbReference type="GO" id="GO:0005886">
    <property type="term" value="C:plasma membrane"/>
    <property type="evidence" value="ECO:0007669"/>
    <property type="project" value="InterPro"/>
</dbReference>
<feature type="domain" description="Translocation and assembly module TamB C-terminal" evidence="5">
    <location>
        <begin position="490"/>
        <end position="837"/>
    </location>
</feature>
<organism evidence="6 7">
    <name type="scientific">Legionella pneumophila</name>
    <dbReference type="NCBI Taxonomy" id="446"/>
    <lineage>
        <taxon>Bacteria</taxon>
        <taxon>Pseudomonadati</taxon>
        <taxon>Pseudomonadota</taxon>
        <taxon>Gammaproteobacteria</taxon>
        <taxon>Legionellales</taxon>
        <taxon>Legionellaceae</taxon>
        <taxon>Legionella</taxon>
    </lineage>
</organism>
<comment type="subcellular location">
    <subcellularLocation>
        <location evidence="1">Membrane</location>
        <topology evidence="1">Single-pass membrane protein</topology>
    </subcellularLocation>
</comment>
<sequence length="849" mass="94305">MMILKFIKKGFYYCLITAICLVSLIIFLISTTPGLYAVIKLTHLYLPGTLKIHHLKGQLLDQFSIGEMEYQHQDTKIKIFNLAVNWRFSSLLHKKLPIDSMSAEMIEINQKTPILILKNIKLSGYLNQQLIKLNTLQFNYWNQLITSQLEVSNSFPHVFSGKIRLNPHSTNKNIFSGGVDIGGNRNQIQWGGEFEGPGKITINGSLQQLKQIKQIKQIIKWRDLHWQDNKNHNLKSSQGRIEVSGTIPNLAIDLKSKLGIDQLKNWQMNASIKGKLPWQWNVNATFSQPLDFSSKLDGLYTKFALKMETKNDHHADFLITIAPGHYQMTENNLMPLIQFTGGNIKGSLSQKQFSGQGVLFLDAYKKVNFNFKFPEFNVYQDIAQQTIDAKLSILFNSLDFLQNASPYLINPKGQLLASIHAKGTLNKPIIESKLTLNKGSFNIPALGLNITDMGLAVFSKKDGWEATGSIHSSEKKLTLKGQGILNKELGGTVSIEGSNFPIVNNKEYQINISPQLHVRFTPSLCQITGTIQIPNAHIKPQTFTNSLVATDDIVFTSKNTQPITQLFNTNMSVRVEMGEEVELTFKGLHAYLAGIVTINQLSQGPITANGELTVKKGEYKAYGQDLSIEQGQLIFTGGRIDNPEINLRASKNISNSFGSVSGSSELFNFNNYNNLNVGNNFNVGVEVAGRLQSPKIQLFSKPPTLSQADILSFLVIGRPANQADKAKGQLLLTAISSMNLGTGTNGTQLLEQLKQKLGFDFNVQTTTNFNQQTNKISESTGVVVGKSLSERIYLSYNVGLSQTDPNVLTLKYILNKFLSIQVSSSDSGNGVDVLYTKSTSSPEKAKPDK</sequence>
<dbReference type="Pfam" id="PF04357">
    <property type="entry name" value="TamB"/>
    <property type="match status" value="1"/>
</dbReference>
<proteinExistence type="predicted"/>
<dbReference type="GO" id="GO:0097347">
    <property type="term" value="C:TAM protein secretion complex"/>
    <property type="evidence" value="ECO:0007669"/>
    <property type="project" value="TreeGrafter"/>
</dbReference>
<evidence type="ECO:0000256" key="1">
    <source>
        <dbReference type="ARBA" id="ARBA00004167"/>
    </source>
</evidence>
<keyword evidence="4" id="KW-0472">Membrane</keyword>
<dbReference type="AlphaFoldDB" id="A0A2S6EYF6"/>
<evidence type="ECO:0000256" key="2">
    <source>
        <dbReference type="ARBA" id="ARBA00022692"/>
    </source>
</evidence>
<dbReference type="PANTHER" id="PTHR36985">
    <property type="entry name" value="TRANSLOCATION AND ASSEMBLY MODULE SUBUNIT TAMB"/>
    <property type="match status" value="1"/>
</dbReference>
<evidence type="ECO:0000256" key="3">
    <source>
        <dbReference type="ARBA" id="ARBA00022989"/>
    </source>
</evidence>
<name>A0A2S6EYF6_LEGPN</name>
<comment type="caution">
    <text evidence="6">The sequence shown here is derived from an EMBL/GenBank/DDBJ whole genome shotgun (WGS) entry which is preliminary data.</text>
</comment>
<accession>A0A2S6EYF6</accession>